<organism evidence="2 3">
    <name type="scientific">Striga asiatica</name>
    <name type="common">Asiatic witchweed</name>
    <name type="synonym">Buchnera asiatica</name>
    <dbReference type="NCBI Taxonomy" id="4170"/>
    <lineage>
        <taxon>Eukaryota</taxon>
        <taxon>Viridiplantae</taxon>
        <taxon>Streptophyta</taxon>
        <taxon>Embryophyta</taxon>
        <taxon>Tracheophyta</taxon>
        <taxon>Spermatophyta</taxon>
        <taxon>Magnoliopsida</taxon>
        <taxon>eudicotyledons</taxon>
        <taxon>Gunneridae</taxon>
        <taxon>Pentapetalae</taxon>
        <taxon>asterids</taxon>
        <taxon>lamiids</taxon>
        <taxon>Lamiales</taxon>
        <taxon>Orobanchaceae</taxon>
        <taxon>Buchnereae</taxon>
        <taxon>Striga</taxon>
    </lineage>
</organism>
<dbReference type="GO" id="GO:0004852">
    <property type="term" value="F:uroporphyrinogen-III synthase activity"/>
    <property type="evidence" value="ECO:0007669"/>
    <property type="project" value="InterPro"/>
</dbReference>
<feature type="domain" description="Tetrapyrrole biosynthesis uroporphyrinogen III synthase" evidence="1">
    <location>
        <begin position="38"/>
        <end position="281"/>
    </location>
</feature>
<dbReference type="UniPathway" id="UPA00251">
    <property type="reaction ID" value="UER00320"/>
</dbReference>
<keyword evidence="3" id="KW-1185">Reference proteome</keyword>
<dbReference type="Proteomes" id="UP000325081">
    <property type="component" value="Unassembled WGS sequence"/>
</dbReference>
<comment type="caution">
    <text evidence="2">The sequence shown here is derived from an EMBL/GenBank/DDBJ whole genome shotgun (WGS) entry which is preliminary data.</text>
</comment>
<gene>
    <name evidence="2" type="ORF">STAS_13428</name>
</gene>
<accession>A0A5A7PWY3</accession>
<name>A0A5A7PWY3_STRAF</name>
<evidence type="ECO:0000259" key="1">
    <source>
        <dbReference type="Pfam" id="PF02602"/>
    </source>
</evidence>
<proteinExistence type="predicted"/>
<dbReference type="CDD" id="cd06578">
    <property type="entry name" value="HemD"/>
    <property type="match status" value="1"/>
</dbReference>
<dbReference type="Gene3D" id="3.40.50.10090">
    <property type="match status" value="1"/>
</dbReference>
<reference evidence="3" key="1">
    <citation type="journal article" date="2019" name="Curr. Biol.">
        <title>Genome Sequence of Striga asiatica Provides Insight into the Evolution of Plant Parasitism.</title>
        <authorList>
            <person name="Yoshida S."/>
            <person name="Kim S."/>
            <person name="Wafula E.K."/>
            <person name="Tanskanen J."/>
            <person name="Kim Y.M."/>
            <person name="Honaas L."/>
            <person name="Yang Z."/>
            <person name="Spallek T."/>
            <person name="Conn C.E."/>
            <person name="Ichihashi Y."/>
            <person name="Cheong K."/>
            <person name="Cui S."/>
            <person name="Der J.P."/>
            <person name="Gundlach H."/>
            <person name="Jiao Y."/>
            <person name="Hori C."/>
            <person name="Ishida J.K."/>
            <person name="Kasahara H."/>
            <person name="Kiba T."/>
            <person name="Kim M.S."/>
            <person name="Koo N."/>
            <person name="Laohavisit A."/>
            <person name="Lee Y.H."/>
            <person name="Lumba S."/>
            <person name="McCourt P."/>
            <person name="Mortimer J.C."/>
            <person name="Mutuku J.M."/>
            <person name="Nomura T."/>
            <person name="Sasaki-Sekimoto Y."/>
            <person name="Seto Y."/>
            <person name="Wang Y."/>
            <person name="Wakatake T."/>
            <person name="Sakakibara H."/>
            <person name="Demura T."/>
            <person name="Yamaguchi S."/>
            <person name="Yoneyama K."/>
            <person name="Manabe R.I."/>
            <person name="Nelson D.C."/>
            <person name="Schulman A.H."/>
            <person name="Timko M.P."/>
            <person name="dePamphilis C.W."/>
            <person name="Choi D."/>
            <person name="Shirasu K."/>
        </authorList>
    </citation>
    <scope>NUCLEOTIDE SEQUENCE [LARGE SCALE GENOMIC DNA]</scope>
    <source>
        <strain evidence="3">cv. UVA1</strain>
    </source>
</reference>
<dbReference type="SUPFAM" id="SSF69618">
    <property type="entry name" value="HemD-like"/>
    <property type="match status" value="1"/>
</dbReference>
<dbReference type="InterPro" id="IPR036108">
    <property type="entry name" value="4pyrrol_syn_uPrphyn_synt_sf"/>
</dbReference>
<dbReference type="Pfam" id="PF02602">
    <property type="entry name" value="HEM4"/>
    <property type="match status" value="1"/>
</dbReference>
<dbReference type="PANTHER" id="PTHR38020">
    <property type="entry name" value="UROPORPHYRINOGEN-III SYNTHASE"/>
    <property type="match status" value="1"/>
</dbReference>
<dbReference type="PANTHER" id="PTHR38020:SF1">
    <property type="entry name" value="UROPORPHYRINOGEN-III SYNTHASE"/>
    <property type="match status" value="1"/>
</dbReference>
<dbReference type="OrthoDB" id="259181at2759"/>
<dbReference type="GO" id="GO:0006782">
    <property type="term" value="P:protoporphyrinogen IX biosynthetic process"/>
    <property type="evidence" value="ECO:0007669"/>
    <property type="project" value="UniProtKB-UniPathway"/>
</dbReference>
<evidence type="ECO:0000313" key="2">
    <source>
        <dbReference type="EMBL" id="GER37042.1"/>
    </source>
</evidence>
<evidence type="ECO:0000313" key="3">
    <source>
        <dbReference type="Proteomes" id="UP000325081"/>
    </source>
</evidence>
<protein>
    <submittedName>
        <fullName evidence="2">Uroporphyrinogen-III synthase</fullName>
    </submittedName>
</protein>
<dbReference type="AlphaFoldDB" id="A0A5A7PWY3"/>
<dbReference type="EMBL" id="BKCP01005283">
    <property type="protein sequence ID" value="GER37042.1"/>
    <property type="molecule type" value="Genomic_DNA"/>
</dbReference>
<sequence>MITLNSHQNPPLFSSSSSPLPNNRRLIAFTTPENYAGRLSRLIRLKDWDPLWCPTLAVGPTPQTISSVQQYLLPPDPPLCGFSALAFTSRTGITAFDEALAAVPAPPLPSGGGIFTVSALGKDSELLDESFAARLCGNPARIRVLVPPVATPDGMVEALRWGLGRKVMCPVPLVAGLEEPPVVPRFLAGLRSRGWVPVRVDAYETRWCGAGCAAGLLEAAGPVDAVVFTSTGEVEGLLKGLEAAGSDWGAVRRMWPRMVAAAHGPVTAAGAERLGVGIDVVGGRFDSFEGVVDALERRWRSFDC</sequence>
<dbReference type="InterPro" id="IPR003754">
    <property type="entry name" value="4pyrrol_synth_uPrphyn_synth"/>
</dbReference>